<evidence type="ECO:0000313" key="1">
    <source>
        <dbReference type="EMBL" id="CAJ0572845.1"/>
    </source>
</evidence>
<gene>
    <name evidence="1" type="ORF">MSPICULIGERA_LOCUS11221</name>
</gene>
<protein>
    <submittedName>
        <fullName evidence="1">Uncharacterized protein</fullName>
    </submittedName>
</protein>
<reference evidence="1" key="1">
    <citation type="submission" date="2023-06" db="EMBL/GenBank/DDBJ databases">
        <authorList>
            <person name="Delattre M."/>
        </authorList>
    </citation>
    <scope>NUCLEOTIDE SEQUENCE</scope>
    <source>
        <strain evidence="1">AF72</strain>
    </source>
</reference>
<dbReference type="Proteomes" id="UP001177023">
    <property type="component" value="Unassembled WGS sequence"/>
</dbReference>
<organism evidence="1 2">
    <name type="scientific">Mesorhabditis spiculigera</name>
    <dbReference type="NCBI Taxonomy" id="96644"/>
    <lineage>
        <taxon>Eukaryota</taxon>
        <taxon>Metazoa</taxon>
        <taxon>Ecdysozoa</taxon>
        <taxon>Nematoda</taxon>
        <taxon>Chromadorea</taxon>
        <taxon>Rhabditida</taxon>
        <taxon>Rhabditina</taxon>
        <taxon>Rhabditomorpha</taxon>
        <taxon>Rhabditoidea</taxon>
        <taxon>Rhabditidae</taxon>
        <taxon>Mesorhabditinae</taxon>
        <taxon>Mesorhabditis</taxon>
    </lineage>
</organism>
<feature type="non-terminal residue" evidence="1">
    <location>
        <position position="69"/>
    </location>
</feature>
<evidence type="ECO:0000313" key="2">
    <source>
        <dbReference type="Proteomes" id="UP001177023"/>
    </source>
</evidence>
<accession>A0AA36G1U4</accession>
<comment type="caution">
    <text evidence="1">The sequence shown here is derived from an EMBL/GenBank/DDBJ whole genome shotgun (WGS) entry which is preliminary data.</text>
</comment>
<proteinExistence type="predicted"/>
<dbReference type="EMBL" id="CATQJA010002608">
    <property type="protein sequence ID" value="CAJ0572845.1"/>
    <property type="molecule type" value="Genomic_DNA"/>
</dbReference>
<keyword evidence="2" id="KW-1185">Reference proteome</keyword>
<dbReference type="AlphaFoldDB" id="A0AA36G1U4"/>
<name>A0AA36G1U4_9BILA</name>
<sequence length="69" mass="7957">MWLIMSCTRSEGREAHDVAWMFLYGAWRVICAQKVHTLAGCGGLFLHCWLSILMSTIDAEMRDNKGWHD</sequence>